<dbReference type="Gene3D" id="3.30.559.30">
    <property type="entry name" value="Nonribosomal peptide synthetase, condensation domain"/>
    <property type="match status" value="1"/>
</dbReference>
<dbReference type="PANTHER" id="PTHR45527:SF1">
    <property type="entry name" value="FATTY ACID SYNTHASE"/>
    <property type="match status" value="1"/>
</dbReference>
<dbReference type="InterPro" id="IPR042099">
    <property type="entry name" value="ANL_N_sf"/>
</dbReference>
<keyword evidence="4" id="KW-1185">Reference proteome</keyword>
<dbReference type="Gene3D" id="3.40.50.12780">
    <property type="entry name" value="N-terminal domain of ligase-like"/>
    <property type="match status" value="1"/>
</dbReference>
<feature type="non-terminal residue" evidence="3">
    <location>
        <position position="1"/>
    </location>
</feature>
<dbReference type="RefSeq" id="WP_330154034.1">
    <property type="nucleotide sequence ID" value="NZ_JAUZMZ010000171.1"/>
</dbReference>
<dbReference type="InterPro" id="IPR001242">
    <property type="entry name" value="Condensation_dom"/>
</dbReference>
<evidence type="ECO:0000259" key="1">
    <source>
        <dbReference type="Pfam" id="PF00501"/>
    </source>
</evidence>
<dbReference type="InterPro" id="IPR023213">
    <property type="entry name" value="CAT-like_dom_sf"/>
</dbReference>
<organism evidence="3 4">
    <name type="scientific">Rhodococcus chondri</name>
    <dbReference type="NCBI Taxonomy" id="3065941"/>
    <lineage>
        <taxon>Bacteria</taxon>
        <taxon>Bacillati</taxon>
        <taxon>Actinomycetota</taxon>
        <taxon>Actinomycetes</taxon>
        <taxon>Mycobacteriales</taxon>
        <taxon>Nocardiaceae</taxon>
        <taxon>Rhodococcus</taxon>
    </lineage>
</organism>
<dbReference type="CDD" id="cd19540">
    <property type="entry name" value="LCL_NRPS-like"/>
    <property type="match status" value="1"/>
</dbReference>
<feature type="domain" description="AMP-dependent synthetase/ligase" evidence="1">
    <location>
        <begin position="374"/>
        <end position="476"/>
    </location>
</feature>
<dbReference type="EMBL" id="JAUZMZ010000171">
    <property type="protein sequence ID" value="MEE2034672.1"/>
    <property type="molecule type" value="Genomic_DNA"/>
</dbReference>
<gene>
    <name evidence="3" type="ORF">Q8814_21590</name>
</gene>
<dbReference type="Gene3D" id="3.30.559.10">
    <property type="entry name" value="Chloramphenicol acetyltransferase-like domain"/>
    <property type="match status" value="1"/>
</dbReference>
<evidence type="ECO:0000313" key="3">
    <source>
        <dbReference type="EMBL" id="MEE2034672.1"/>
    </source>
</evidence>
<reference evidence="3 4" key="1">
    <citation type="submission" date="2023-08" db="EMBL/GenBank/DDBJ databases">
        <authorList>
            <person name="Girao M."/>
            <person name="Carvalho M.F."/>
        </authorList>
    </citation>
    <scope>NUCLEOTIDE SEQUENCE [LARGE SCALE GENOMIC DNA]</scope>
    <source>
        <strain evidence="3 4">CC-R104</strain>
    </source>
</reference>
<proteinExistence type="predicted"/>
<sequence>TAAIPVRIALFAVGDTEHVLVLVMHHISGDGFSLGPLTRDVMVAYTERAAGRLPAWAPLPVQYADFALWQREVLGVEDDPDSQVSAQLDYWRTALAGLSDELELPMDRPRPAMPSMAGAYHAFTLDPELHRGLADLARARNTSMFMVLHATLAALLARLTGSRDIAVGTGVAGRGEPELDDLIGMFVNTLVLRTDVDPAGGFGELVDRARETDLSAFANSDVPFERLVEVLDPARSSGRHPFFQVMLSLQNFQPISFELPGLNISGLDTGEVAAKFDLMLTLEGRYDDAGDPAEMVAGFTYATDLFDAATVERFAERFVRIVEAVVADPTVTVGDIDILGVTERARLQGGGGGEAEAEPAVVARSLVSVLMSTVESDPEAPAVADGEDALSYAELDARSSRLARYLIGRGLGAGSRIGVRLPRSAERVVAAWAVLKAGAAAVFLDTVDAEVDATLTVAAADAGSGAIVLDDMDTAATVAALAATPVTYADLVRPIRGADPAFVIGAGTGEERVLGHAAAAEAATRLADRFGVDYDARTHLHGPANSEAAALELLVAAASGAAVVTPRSAAASFEDELDEQWVTHLFVGAQGAPGFGDGIPEDLAAVIFVDAHPVEGYADLLDGGGDGPEVFTDATAFDRTDATVSGGSGTLPEA</sequence>
<dbReference type="Pfam" id="PF00501">
    <property type="entry name" value="AMP-binding"/>
    <property type="match status" value="1"/>
</dbReference>
<protein>
    <submittedName>
        <fullName evidence="3">Condensation domain-containing protein</fullName>
    </submittedName>
</protein>
<dbReference type="Pfam" id="PF00668">
    <property type="entry name" value="Condensation"/>
    <property type="match status" value="1"/>
</dbReference>
<dbReference type="SUPFAM" id="SSF52777">
    <property type="entry name" value="CoA-dependent acyltransferases"/>
    <property type="match status" value="2"/>
</dbReference>
<dbReference type="InterPro" id="IPR000873">
    <property type="entry name" value="AMP-dep_synth/lig_dom"/>
</dbReference>
<evidence type="ECO:0000259" key="2">
    <source>
        <dbReference type="Pfam" id="PF00668"/>
    </source>
</evidence>
<dbReference type="PANTHER" id="PTHR45527">
    <property type="entry name" value="NONRIBOSOMAL PEPTIDE SYNTHETASE"/>
    <property type="match status" value="1"/>
</dbReference>
<feature type="domain" description="Condensation" evidence="2">
    <location>
        <begin position="3"/>
        <end position="347"/>
    </location>
</feature>
<comment type="caution">
    <text evidence="3">The sequence shown here is derived from an EMBL/GenBank/DDBJ whole genome shotgun (WGS) entry which is preliminary data.</text>
</comment>
<accession>A0ABU7JY00</accession>
<dbReference type="Proteomes" id="UP001331936">
    <property type="component" value="Unassembled WGS sequence"/>
</dbReference>
<name>A0ABU7JY00_9NOCA</name>
<dbReference type="SUPFAM" id="SSF56801">
    <property type="entry name" value="Acetyl-CoA synthetase-like"/>
    <property type="match status" value="1"/>
</dbReference>
<evidence type="ECO:0000313" key="4">
    <source>
        <dbReference type="Proteomes" id="UP001331936"/>
    </source>
</evidence>